<keyword evidence="10" id="KW-0539">Nucleus</keyword>
<evidence type="ECO:0000256" key="2">
    <source>
        <dbReference type="ARBA" id="ARBA00001946"/>
    </source>
</evidence>
<evidence type="ECO:0000256" key="8">
    <source>
        <dbReference type="ARBA" id="ARBA00022842"/>
    </source>
</evidence>
<dbReference type="Proteomes" id="UP000013827">
    <property type="component" value="Unassembled WGS sequence"/>
</dbReference>
<keyword evidence="4" id="KW-0540">Nuclease</keyword>
<evidence type="ECO:0000313" key="12">
    <source>
        <dbReference type="EnsemblProtists" id="EOD12414"/>
    </source>
</evidence>
<comment type="subcellular location">
    <subcellularLocation>
        <location evidence="3">Nucleus</location>
        <location evidence="3">PML body</location>
    </subcellularLocation>
</comment>
<dbReference type="GO" id="GO:0004518">
    <property type="term" value="F:nuclease activity"/>
    <property type="evidence" value="ECO:0007669"/>
    <property type="project" value="UniProtKB-KW"/>
</dbReference>
<dbReference type="KEGG" id="ehx:EMIHUDRAFT_446114"/>
<reference evidence="13" key="1">
    <citation type="journal article" date="2013" name="Nature">
        <title>Pan genome of the phytoplankton Emiliania underpins its global distribution.</title>
        <authorList>
            <person name="Read B.A."/>
            <person name="Kegel J."/>
            <person name="Klute M.J."/>
            <person name="Kuo A."/>
            <person name="Lefebvre S.C."/>
            <person name="Maumus F."/>
            <person name="Mayer C."/>
            <person name="Miller J."/>
            <person name="Monier A."/>
            <person name="Salamov A."/>
            <person name="Young J."/>
            <person name="Aguilar M."/>
            <person name="Claverie J.M."/>
            <person name="Frickenhaus S."/>
            <person name="Gonzalez K."/>
            <person name="Herman E.K."/>
            <person name="Lin Y.C."/>
            <person name="Napier J."/>
            <person name="Ogata H."/>
            <person name="Sarno A.F."/>
            <person name="Shmutz J."/>
            <person name="Schroeder D."/>
            <person name="de Vargas C."/>
            <person name="Verret F."/>
            <person name="von Dassow P."/>
            <person name="Valentin K."/>
            <person name="Van de Peer Y."/>
            <person name="Wheeler G."/>
            <person name="Dacks J.B."/>
            <person name="Delwiche C.F."/>
            <person name="Dyhrman S.T."/>
            <person name="Glockner G."/>
            <person name="John U."/>
            <person name="Richards T."/>
            <person name="Worden A.Z."/>
            <person name="Zhang X."/>
            <person name="Grigoriev I.V."/>
            <person name="Allen A.E."/>
            <person name="Bidle K."/>
            <person name="Borodovsky M."/>
            <person name="Bowler C."/>
            <person name="Brownlee C."/>
            <person name="Cock J.M."/>
            <person name="Elias M."/>
            <person name="Gladyshev V.N."/>
            <person name="Groth M."/>
            <person name="Guda C."/>
            <person name="Hadaegh A."/>
            <person name="Iglesias-Rodriguez M.D."/>
            <person name="Jenkins J."/>
            <person name="Jones B.M."/>
            <person name="Lawson T."/>
            <person name="Leese F."/>
            <person name="Lindquist E."/>
            <person name="Lobanov A."/>
            <person name="Lomsadze A."/>
            <person name="Malik S.B."/>
            <person name="Marsh M.E."/>
            <person name="Mackinder L."/>
            <person name="Mock T."/>
            <person name="Mueller-Roeber B."/>
            <person name="Pagarete A."/>
            <person name="Parker M."/>
            <person name="Probert I."/>
            <person name="Quesneville H."/>
            <person name="Raines C."/>
            <person name="Rensing S.A."/>
            <person name="Riano-Pachon D.M."/>
            <person name="Richier S."/>
            <person name="Rokitta S."/>
            <person name="Shiraiwa Y."/>
            <person name="Soanes D.M."/>
            <person name="van der Giezen M."/>
            <person name="Wahlund T.M."/>
            <person name="Williams B."/>
            <person name="Wilson W."/>
            <person name="Wolfe G."/>
            <person name="Wurch L.L."/>
        </authorList>
    </citation>
    <scope>NUCLEOTIDE SEQUENCE</scope>
</reference>
<dbReference type="PANTHER" id="PTHR15822:SF4">
    <property type="entry name" value="TYROSYL-DNA PHOSPHODIESTERASE 2"/>
    <property type="match status" value="1"/>
</dbReference>
<protein>
    <recommendedName>
        <fullName evidence="11">Endonuclease/exonuclease/phosphatase domain-containing protein</fullName>
    </recommendedName>
</protein>
<proteinExistence type="predicted"/>
<dbReference type="SUPFAM" id="SSF56219">
    <property type="entry name" value="DNase I-like"/>
    <property type="match status" value="1"/>
</dbReference>
<dbReference type="PANTHER" id="PTHR15822">
    <property type="entry name" value="TRAF AND TNF RECEPTOR-ASSOCIATED PROTEIN"/>
    <property type="match status" value="1"/>
</dbReference>
<feature type="domain" description="Endonuclease/exonuclease/phosphatase" evidence="11">
    <location>
        <begin position="46"/>
        <end position="271"/>
    </location>
</feature>
<evidence type="ECO:0000256" key="6">
    <source>
        <dbReference type="ARBA" id="ARBA00022763"/>
    </source>
</evidence>
<evidence type="ECO:0000256" key="4">
    <source>
        <dbReference type="ARBA" id="ARBA00022722"/>
    </source>
</evidence>
<name>A0A0D3IMC9_EMIH1</name>
<organism evidence="12 13">
    <name type="scientific">Emiliania huxleyi (strain CCMP1516)</name>
    <dbReference type="NCBI Taxonomy" id="280463"/>
    <lineage>
        <taxon>Eukaryota</taxon>
        <taxon>Haptista</taxon>
        <taxon>Haptophyta</taxon>
        <taxon>Prymnesiophyceae</taxon>
        <taxon>Isochrysidales</taxon>
        <taxon>Noelaerhabdaceae</taxon>
        <taxon>Emiliania</taxon>
    </lineage>
</organism>
<dbReference type="Pfam" id="PF03372">
    <property type="entry name" value="Exo_endo_phos"/>
    <property type="match status" value="1"/>
</dbReference>
<dbReference type="InterPro" id="IPR051547">
    <property type="entry name" value="TDP2-like"/>
</dbReference>
<comment type="cofactor">
    <cofactor evidence="2">
        <name>Mg(2+)</name>
        <dbReference type="ChEBI" id="CHEBI:18420"/>
    </cofactor>
</comment>
<evidence type="ECO:0000256" key="5">
    <source>
        <dbReference type="ARBA" id="ARBA00022723"/>
    </source>
</evidence>
<dbReference type="OMA" id="TWRWPTS"/>
<dbReference type="GeneID" id="17257432"/>
<dbReference type="EnsemblProtists" id="EOD12414">
    <property type="protein sequence ID" value="EOD12414"/>
    <property type="gene ID" value="EMIHUDRAFT_437360"/>
</dbReference>
<accession>A0A0D3IMC9</accession>
<dbReference type="AlphaFoldDB" id="A0A0D3IMC9"/>
<dbReference type="KEGG" id="ehx:EMIHUDRAFT_437360"/>
<keyword evidence="8" id="KW-0460">Magnesium</keyword>
<dbReference type="EnsemblProtists" id="EOD11278">
    <property type="protein sequence ID" value="EOD11278"/>
    <property type="gene ID" value="EMIHUDRAFT_446114"/>
</dbReference>
<dbReference type="HOGENOM" id="CLU_991886_0_0_1"/>
<comment type="cofactor">
    <cofactor evidence="1">
        <name>Mn(2+)</name>
        <dbReference type="ChEBI" id="CHEBI:29035"/>
    </cofactor>
</comment>
<evidence type="ECO:0000256" key="1">
    <source>
        <dbReference type="ARBA" id="ARBA00001936"/>
    </source>
</evidence>
<dbReference type="GO" id="GO:0046872">
    <property type="term" value="F:metal ion binding"/>
    <property type="evidence" value="ECO:0007669"/>
    <property type="project" value="UniProtKB-KW"/>
</dbReference>
<dbReference type="InterPro" id="IPR005135">
    <property type="entry name" value="Endo/exonuclease/phosphatase"/>
</dbReference>
<dbReference type="GeneID" id="17258484"/>
<keyword evidence="6" id="KW-0227">DNA damage</keyword>
<dbReference type="RefSeq" id="XP_005764843.1">
    <property type="nucleotide sequence ID" value="XM_005764786.1"/>
</dbReference>
<dbReference type="PaxDb" id="2903-EOD11278"/>
<sequence length="281" mass="29940">MRVSDAVSDLSSLAYQLWPPLLPYRFDRSLLPPATGSRGEPSIDVLTYNVEFSGAAGAAADRVIDAITQASADIVLLQETNPAWERRLASLEYRHVHYHHPTRQLAGGCAVLSRFPLAECRAISFGDVAGSVFPALACAVDTPAGVLRVVNVHLRPPLELSGGALLSSARTTASVRLGEARSLMRACPDADLVAGDFNEADGSAALATLAAAGFGDALAEWVPRRKETHLWPLARGLTLRKRLDHVAYRTARLACVGCGVLSGFEEGASDHQPVLARLVGR</sequence>
<evidence type="ECO:0000313" key="13">
    <source>
        <dbReference type="Proteomes" id="UP000013827"/>
    </source>
</evidence>
<evidence type="ECO:0000256" key="3">
    <source>
        <dbReference type="ARBA" id="ARBA00004322"/>
    </source>
</evidence>
<dbReference type="Gene3D" id="3.60.10.10">
    <property type="entry name" value="Endonuclease/exonuclease/phosphatase"/>
    <property type="match status" value="1"/>
</dbReference>
<dbReference type="RefSeq" id="XP_005763707.1">
    <property type="nucleotide sequence ID" value="XM_005763650.1"/>
</dbReference>
<reference evidence="12" key="2">
    <citation type="submission" date="2024-10" db="UniProtKB">
        <authorList>
            <consortium name="EnsemblProtists"/>
        </authorList>
    </citation>
    <scope>IDENTIFICATION</scope>
</reference>
<dbReference type="GO" id="GO:0016787">
    <property type="term" value="F:hydrolase activity"/>
    <property type="evidence" value="ECO:0007669"/>
    <property type="project" value="UniProtKB-KW"/>
</dbReference>
<keyword evidence="13" id="KW-1185">Reference proteome</keyword>
<keyword evidence="7" id="KW-0378">Hydrolase</keyword>
<keyword evidence="9" id="KW-0234">DNA repair</keyword>
<dbReference type="eggNOG" id="ENOG502S4WQ">
    <property type="taxonomic scope" value="Eukaryota"/>
</dbReference>
<evidence type="ECO:0000256" key="9">
    <source>
        <dbReference type="ARBA" id="ARBA00023204"/>
    </source>
</evidence>
<evidence type="ECO:0000256" key="7">
    <source>
        <dbReference type="ARBA" id="ARBA00022801"/>
    </source>
</evidence>
<evidence type="ECO:0000259" key="11">
    <source>
        <dbReference type="Pfam" id="PF03372"/>
    </source>
</evidence>
<keyword evidence="5" id="KW-0479">Metal-binding</keyword>
<dbReference type="GO" id="GO:0006281">
    <property type="term" value="P:DNA repair"/>
    <property type="evidence" value="ECO:0007669"/>
    <property type="project" value="UniProtKB-KW"/>
</dbReference>
<evidence type="ECO:0000256" key="10">
    <source>
        <dbReference type="ARBA" id="ARBA00023242"/>
    </source>
</evidence>
<dbReference type="InterPro" id="IPR036691">
    <property type="entry name" value="Endo/exonu/phosph_ase_sf"/>
</dbReference>